<accession>A0A916EI11</accession>
<dbReference type="Proteomes" id="UP000684084">
    <property type="component" value="Unassembled WGS sequence"/>
</dbReference>
<proteinExistence type="predicted"/>
<gene>
    <name evidence="1" type="ORF">CHRIB12_LOCUS22571</name>
</gene>
<name>A0A916EI11_9GLOM</name>
<sequence>MNFRIVLKKRLESINVDWIESNEFSIIAEKFGHREIQEILLTSNDLINATKKYRRANDQDDPRELKRSYISEIKDKEFKSFFLTKIMSL</sequence>
<evidence type="ECO:0000313" key="1">
    <source>
        <dbReference type="EMBL" id="CAB5392770.1"/>
    </source>
</evidence>
<organism evidence="1 2">
    <name type="scientific">Rhizophagus irregularis</name>
    <dbReference type="NCBI Taxonomy" id="588596"/>
    <lineage>
        <taxon>Eukaryota</taxon>
        <taxon>Fungi</taxon>
        <taxon>Fungi incertae sedis</taxon>
        <taxon>Mucoromycota</taxon>
        <taxon>Glomeromycotina</taxon>
        <taxon>Glomeromycetes</taxon>
        <taxon>Glomerales</taxon>
        <taxon>Glomeraceae</taxon>
        <taxon>Rhizophagus</taxon>
    </lineage>
</organism>
<dbReference type="EMBL" id="CAGKOT010000078">
    <property type="protein sequence ID" value="CAB5392770.1"/>
    <property type="molecule type" value="Genomic_DNA"/>
</dbReference>
<dbReference type="AlphaFoldDB" id="A0A916EI11"/>
<evidence type="ECO:0000313" key="2">
    <source>
        <dbReference type="Proteomes" id="UP000684084"/>
    </source>
</evidence>
<reference evidence="1" key="1">
    <citation type="submission" date="2020-05" db="EMBL/GenBank/DDBJ databases">
        <authorList>
            <person name="Rincon C."/>
            <person name="Sanders R I."/>
            <person name="Robbins C."/>
            <person name="Chaturvedi A."/>
        </authorList>
    </citation>
    <scope>NUCLEOTIDE SEQUENCE</scope>
    <source>
        <strain evidence="1">CHB12</strain>
    </source>
</reference>
<dbReference type="OrthoDB" id="2327040at2759"/>
<comment type="caution">
    <text evidence="1">The sequence shown here is derived from an EMBL/GenBank/DDBJ whole genome shotgun (WGS) entry which is preliminary data.</text>
</comment>
<protein>
    <submittedName>
        <fullName evidence="1">Uncharacterized protein</fullName>
    </submittedName>
</protein>